<dbReference type="Gene3D" id="2.30.30.140">
    <property type="match status" value="1"/>
</dbReference>
<dbReference type="Proteomes" id="UP001146120">
    <property type="component" value="Unassembled WGS sequence"/>
</dbReference>
<reference evidence="6" key="1">
    <citation type="submission" date="2022-11" db="EMBL/GenBank/DDBJ databases">
        <authorList>
            <person name="Morgan W.R."/>
            <person name="Tartar A."/>
        </authorList>
    </citation>
    <scope>NUCLEOTIDE SEQUENCE</scope>
    <source>
        <strain evidence="6">ARSEF 373</strain>
    </source>
</reference>
<dbReference type="Pfam" id="PF00025">
    <property type="entry name" value="Arf"/>
    <property type="match status" value="1"/>
</dbReference>
<feature type="binding site" evidence="4">
    <location>
        <position position="259"/>
    </location>
    <ligand>
        <name>Mg(2+)</name>
        <dbReference type="ChEBI" id="CHEBI:18420"/>
    </ligand>
</feature>
<feature type="binding site" evidence="3">
    <location>
        <begin position="235"/>
        <end position="242"/>
    </location>
    <ligand>
        <name>GTP</name>
        <dbReference type="ChEBI" id="CHEBI:37565"/>
    </ligand>
</feature>
<dbReference type="PANTHER" id="PTHR46090">
    <property type="entry name" value="ADP-RIBOSYLATION FACTOR-LIKE PROTEIN 13B"/>
    <property type="match status" value="1"/>
</dbReference>
<dbReference type="SMART" id="SM00178">
    <property type="entry name" value="SAR"/>
    <property type="match status" value="1"/>
</dbReference>
<reference evidence="6" key="2">
    <citation type="journal article" date="2023" name="Microbiol Resour">
        <title>Decontamination and Annotation of the Draft Genome Sequence of the Oomycete Lagenidium giganteum ARSEF 373.</title>
        <authorList>
            <person name="Morgan W.R."/>
            <person name="Tartar A."/>
        </authorList>
    </citation>
    <scope>NUCLEOTIDE SEQUENCE</scope>
    <source>
        <strain evidence="6">ARSEF 373</strain>
    </source>
</reference>
<dbReference type="InterPro" id="IPR051995">
    <property type="entry name" value="Ciliary_GTPase"/>
</dbReference>
<dbReference type="InterPro" id="IPR006689">
    <property type="entry name" value="Small_GTPase_ARF/SAR"/>
</dbReference>
<protein>
    <submittedName>
        <fullName evidence="6">Uncharacterized protein</fullName>
    </submittedName>
</protein>
<dbReference type="GO" id="GO:0005525">
    <property type="term" value="F:GTP binding"/>
    <property type="evidence" value="ECO:0007669"/>
    <property type="project" value="UniProtKB-KW"/>
</dbReference>
<feature type="binding site" evidence="4">
    <location>
        <position position="242"/>
    </location>
    <ligand>
        <name>Mg(2+)</name>
        <dbReference type="ChEBI" id="CHEBI:18420"/>
    </ligand>
</feature>
<feature type="binding site" evidence="3">
    <location>
        <position position="281"/>
    </location>
    <ligand>
        <name>GTP</name>
        <dbReference type="ChEBI" id="CHEBI:37565"/>
    </ligand>
</feature>
<evidence type="ECO:0000313" key="7">
    <source>
        <dbReference type="Proteomes" id="UP001146120"/>
    </source>
</evidence>
<proteinExistence type="predicted"/>
<accession>A0AAV2ZA43</accession>
<dbReference type="EMBL" id="DAKRPA010000022">
    <property type="protein sequence ID" value="DBA03171.1"/>
    <property type="molecule type" value="Genomic_DNA"/>
</dbReference>
<keyword evidence="4" id="KW-0479">Metal-binding</keyword>
<organism evidence="6 7">
    <name type="scientific">Lagenidium giganteum</name>
    <dbReference type="NCBI Taxonomy" id="4803"/>
    <lineage>
        <taxon>Eukaryota</taxon>
        <taxon>Sar</taxon>
        <taxon>Stramenopiles</taxon>
        <taxon>Oomycota</taxon>
        <taxon>Peronosporomycetes</taxon>
        <taxon>Pythiales</taxon>
        <taxon>Pythiaceae</taxon>
    </lineage>
</organism>
<dbReference type="InterPro" id="IPR005225">
    <property type="entry name" value="Small_GTP-bd"/>
</dbReference>
<dbReference type="PRINTS" id="PR00328">
    <property type="entry name" value="SAR1GTPBP"/>
</dbReference>
<dbReference type="NCBIfam" id="TIGR00231">
    <property type="entry name" value="small_GTP"/>
    <property type="match status" value="1"/>
</dbReference>
<dbReference type="GO" id="GO:0003924">
    <property type="term" value="F:GTPase activity"/>
    <property type="evidence" value="ECO:0007669"/>
    <property type="project" value="InterPro"/>
</dbReference>
<feature type="region of interest" description="Disordered" evidence="5">
    <location>
        <begin position="184"/>
        <end position="213"/>
    </location>
</feature>
<feature type="binding site" evidence="3">
    <location>
        <begin position="337"/>
        <end position="340"/>
    </location>
    <ligand>
        <name>GTP</name>
        <dbReference type="ChEBI" id="CHEBI:37565"/>
    </ligand>
</feature>
<evidence type="ECO:0000256" key="5">
    <source>
        <dbReference type="SAM" id="MobiDB-lite"/>
    </source>
</evidence>
<dbReference type="SUPFAM" id="SSF52540">
    <property type="entry name" value="P-loop containing nucleoside triphosphate hydrolases"/>
    <property type="match status" value="1"/>
</dbReference>
<comment type="caution">
    <text evidence="6">The sequence shown here is derived from an EMBL/GenBank/DDBJ whole genome shotgun (WGS) entry which is preliminary data.</text>
</comment>
<name>A0AAV2ZA43_9STRA</name>
<keyword evidence="7" id="KW-1185">Reference proteome</keyword>
<keyword evidence="4" id="KW-0460">Magnesium</keyword>
<evidence type="ECO:0000313" key="6">
    <source>
        <dbReference type="EMBL" id="DBA03171.1"/>
    </source>
</evidence>
<dbReference type="InterPro" id="IPR027417">
    <property type="entry name" value="P-loop_NTPase"/>
</dbReference>
<dbReference type="AlphaFoldDB" id="A0AAV2ZA43"/>
<gene>
    <name evidence="6" type="ORF">N0F65_003891</name>
</gene>
<evidence type="ECO:0000256" key="3">
    <source>
        <dbReference type="PIRSR" id="PIRSR606689-1"/>
    </source>
</evidence>
<dbReference type="Gene3D" id="3.40.50.300">
    <property type="entry name" value="P-loop containing nucleotide triphosphate hydrolases"/>
    <property type="match status" value="1"/>
</dbReference>
<dbReference type="GO" id="GO:0046872">
    <property type="term" value="F:metal ion binding"/>
    <property type="evidence" value="ECO:0007669"/>
    <property type="project" value="UniProtKB-KW"/>
</dbReference>
<keyword evidence="1 3" id="KW-0547">Nucleotide-binding</keyword>
<dbReference type="PANTHER" id="PTHR46090:SF2">
    <property type="entry name" value="ADP-RIBOSYLATION FACTOR-LIKE PROTEIN 13B"/>
    <property type="match status" value="1"/>
</dbReference>
<evidence type="ECO:0000256" key="2">
    <source>
        <dbReference type="ARBA" id="ARBA00023134"/>
    </source>
</evidence>
<dbReference type="SMART" id="SM00177">
    <property type="entry name" value="ARF"/>
    <property type="match status" value="1"/>
</dbReference>
<keyword evidence="2 3" id="KW-0342">GTP-binding</keyword>
<sequence>MLRAATTPRKTPDQNEHEYLRKHVDPVLMPLIESLLLYQPESIYEFIHDYVDEGKAGRFASNPPRAGYAKKLTNRRKMVDFMSTSVIPVMDDLAHQILREKPNSVKNFIREVVAARIIVGTSALFESNQLDEVVYKVGDRVLSRYKGRPRYFPGVITATEESGDLFTVRYDDGKTEQNVHRMCLKPAPSDDGAQARPRTARRQSGEAGVKVAEQPELETPRVPAQGLELVILIIGIDGAGKTTLLSTLQGDFEKEHVPSAGFTSATFQTETGSATFYDLGGGPAFRNVWKEYFADAHGILFVVDSSQENNVHQSAHLLATTMEHSMMKGKPLLIFANKNEHPSALSEQEVGQLMQISSYENAKVVPCVAKPSAFSNMVDERIELGLHWLFDQVQRNFDELNDRVQQDVGTKKREDAQRKAEQRARVSAWREERERNDMLKEDKASVKEVVEAAARAAKKAAEEPEEEVVIKCSDCTTNAAVTKCAASKWMPVCADCAARLKANA</sequence>
<evidence type="ECO:0000256" key="4">
    <source>
        <dbReference type="PIRSR" id="PIRSR606689-2"/>
    </source>
</evidence>
<dbReference type="CDD" id="cd04508">
    <property type="entry name" value="Tudor_SF"/>
    <property type="match status" value="1"/>
</dbReference>
<evidence type="ECO:0000256" key="1">
    <source>
        <dbReference type="ARBA" id="ARBA00022741"/>
    </source>
</evidence>
<dbReference type="PROSITE" id="PS51417">
    <property type="entry name" value="ARF"/>
    <property type="match status" value="1"/>
</dbReference>